<dbReference type="AlphaFoldDB" id="A0A816D3H5"/>
<organism evidence="1 2">
    <name type="scientific">Adineta ricciae</name>
    <name type="common">Rotifer</name>
    <dbReference type="NCBI Taxonomy" id="249248"/>
    <lineage>
        <taxon>Eukaryota</taxon>
        <taxon>Metazoa</taxon>
        <taxon>Spiralia</taxon>
        <taxon>Gnathifera</taxon>
        <taxon>Rotifera</taxon>
        <taxon>Eurotatoria</taxon>
        <taxon>Bdelloidea</taxon>
        <taxon>Adinetida</taxon>
        <taxon>Adinetidae</taxon>
        <taxon>Adineta</taxon>
    </lineage>
</organism>
<gene>
    <name evidence="1" type="ORF">XAT740_LOCUS51814</name>
</gene>
<evidence type="ECO:0000313" key="2">
    <source>
        <dbReference type="Proteomes" id="UP000663828"/>
    </source>
</evidence>
<dbReference type="EMBL" id="CAJNOR010008347">
    <property type="protein sequence ID" value="CAF1631989.1"/>
    <property type="molecule type" value="Genomic_DNA"/>
</dbReference>
<comment type="caution">
    <text evidence="1">The sequence shown here is derived from an EMBL/GenBank/DDBJ whole genome shotgun (WGS) entry which is preliminary data.</text>
</comment>
<protein>
    <recommendedName>
        <fullName evidence="3">Transposase</fullName>
    </recommendedName>
</protein>
<accession>A0A816D3H5</accession>
<name>A0A816D3H5_ADIRI</name>
<proteinExistence type="predicted"/>
<dbReference type="InterPro" id="IPR036397">
    <property type="entry name" value="RNaseH_sf"/>
</dbReference>
<sequence length="162" mass="18682">MNSNDQQHRIYQFITYSPSSSHKSNKNQYFEDDVFNVQNDRIWPVSREETDKQGGIQQKTKFPVRVMVWLVACAEGLTVPVIMNDVTMGAERYISDVLLIALESDNKMLGNNWTYQQDGATPHTHSSSQNGVLIIFQLLFRRIVGLQIRLIYVHRITAYGMN</sequence>
<evidence type="ECO:0008006" key="3">
    <source>
        <dbReference type="Google" id="ProtNLM"/>
    </source>
</evidence>
<evidence type="ECO:0000313" key="1">
    <source>
        <dbReference type="EMBL" id="CAF1631989.1"/>
    </source>
</evidence>
<dbReference type="Gene3D" id="3.30.420.10">
    <property type="entry name" value="Ribonuclease H-like superfamily/Ribonuclease H"/>
    <property type="match status" value="1"/>
</dbReference>
<reference evidence="1" key="1">
    <citation type="submission" date="2021-02" db="EMBL/GenBank/DDBJ databases">
        <authorList>
            <person name="Nowell W R."/>
        </authorList>
    </citation>
    <scope>NUCLEOTIDE SEQUENCE</scope>
</reference>
<dbReference type="GO" id="GO:0003676">
    <property type="term" value="F:nucleic acid binding"/>
    <property type="evidence" value="ECO:0007669"/>
    <property type="project" value="InterPro"/>
</dbReference>
<dbReference type="Proteomes" id="UP000663828">
    <property type="component" value="Unassembled WGS sequence"/>
</dbReference>
<keyword evidence="2" id="KW-1185">Reference proteome</keyword>